<dbReference type="Gene3D" id="3.40.50.1010">
    <property type="entry name" value="5'-nuclease"/>
    <property type="match status" value="1"/>
</dbReference>
<feature type="domain" description="DNA/RNA-binding" evidence="3">
    <location>
        <begin position="203"/>
        <end position="539"/>
    </location>
</feature>
<sequence>MRATQGATARATAPDRRSDANAPQLLRNQMDATYFSCETLSWELNNRLNGDGTLRVYFDVNTIGLSIKLRSMYESLVLGDSLCLGDDAEQLMWRHCFAQFFDPISRKAAKIRPQHIRTAMEMLHVASNYYFGLIRKLAKLGSAEVAETVLSTPVALRWNNPKYEPRDAFVVEMVYRMYMHMGDIVRYRNVICPTVVYRAYPTAEKLYQYALSLKREDSAPFSRLGMLCSSVGRPIEAACYHLQGSRAKIQPDVSAQYFTLLLTENERHYYLATEKRRADNQREAEVNISEMFIYSSLRIVRYLWSATGKSQYCQLPAMVKENIRLLNGCFVQLQKRRFPGFVYRDINSDAILSLVAMQMALIELLEANGSEKRSIAEHWLLSVFRLVVQVMVHIVSDMYSRIPLPKGFKSTCELTNASAAPAAQSASLGGRKGGVSQPLATSQKVKKQVENGGHHDLAKETCIVVLRKLKALRHLTWMKVVKVICNWLQLHPDKLRKMSPDSWAQFALLANMLPTELELTDLYSCDKRLRKTVGRLFFTPLSEWAQEISLPEDVCTFDIIRQPLHQKISDKSMDDTSMCFLRICCLHKYAREFVRLNFTELKYDNWTMKYVAPSCSDDGSAKAPIKGLESVPENASVSDEPLKRRVSPYVHLDSCCRPTNFLIVDALSFCDKLAIMKELAHSNEFTIVICVSVLDQLREWKAGMQSAAKAISWIEYEWAHSNRALMIRTGDNCSEKWEGETSDPTMELVLMFGFLTFNPPYEVHQAILLTEFSRDSAEFKNIYTQAENKNVEEIDVRNLGEFYAQWTSKSTGVH</sequence>
<dbReference type="GO" id="GO:0000184">
    <property type="term" value="P:nuclear-transcribed mRNA catabolic process, nonsense-mediated decay"/>
    <property type="evidence" value="ECO:0007669"/>
    <property type="project" value="UniProtKB-KW"/>
</dbReference>
<feature type="compositionally biased region" description="Low complexity" evidence="2">
    <location>
        <begin position="1"/>
        <end position="12"/>
    </location>
</feature>
<dbReference type="GO" id="GO:0070034">
    <property type="term" value="F:telomerase RNA binding"/>
    <property type="evidence" value="ECO:0007669"/>
    <property type="project" value="TreeGrafter"/>
</dbReference>
<dbReference type="Gene3D" id="1.25.40.10">
    <property type="entry name" value="Tetratricopeptide repeat domain"/>
    <property type="match status" value="1"/>
</dbReference>
<dbReference type="InterPro" id="IPR018834">
    <property type="entry name" value="DNA/RNA-bd_Est1-type"/>
</dbReference>
<protein>
    <submittedName>
        <fullName evidence="5">EST1 domain-containing protein</fullName>
    </submittedName>
</protein>
<keyword evidence="1" id="KW-0866">Nonsense-mediated mRNA decay</keyword>
<keyword evidence="4" id="KW-1185">Reference proteome</keyword>
<dbReference type="PANTHER" id="PTHR15696:SF0">
    <property type="entry name" value="TELOMERASE-BINDING PROTEIN EST1A"/>
    <property type="match status" value="1"/>
</dbReference>
<accession>A0A5S6QDU1</accession>
<evidence type="ECO:0000256" key="1">
    <source>
        <dbReference type="ARBA" id="ARBA00023161"/>
    </source>
</evidence>
<proteinExistence type="predicted"/>
<dbReference type="Pfam" id="PF10373">
    <property type="entry name" value="EST1_DNA_bind"/>
    <property type="match status" value="1"/>
</dbReference>
<dbReference type="Proteomes" id="UP000046395">
    <property type="component" value="Unassembled WGS sequence"/>
</dbReference>
<dbReference type="GO" id="GO:0005697">
    <property type="term" value="C:telomerase holoenzyme complex"/>
    <property type="evidence" value="ECO:0007669"/>
    <property type="project" value="TreeGrafter"/>
</dbReference>
<dbReference type="InterPro" id="IPR011990">
    <property type="entry name" value="TPR-like_helical_dom_sf"/>
</dbReference>
<evidence type="ECO:0000259" key="3">
    <source>
        <dbReference type="Pfam" id="PF10373"/>
    </source>
</evidence>
<evidence type="ECO:0000313" key="5">
    <source>
        <dbReference type="WBParaSite" id="TMUE_1000005260.1"/>
    </source>
</evidence>
<name>A0A5S6QDU1_TRIMR</name>
<dbReference type="InterPro" id="IPR045153">
    <property type="entry name" value="Est1/Ebs1-like"/>
</dbReference>
<dbReference type="PANTHER" id="PTHR15696">
    <property type="entry name" value="SMG-7 SUPPRESSOR WITH MORPHOLOGICAL EFFECT ON GENITALIA PROTEIN 7"/>
    <property type="match status" value="1"/>
</dbReference>
<dbReference type="AlphaFoldDB" id="A0A5S6QDU1"/>
<dbReference type="SUPFAM" id="SSF48452">
    <property type="entry name" value="TPR-like"/>
    <property type="match status" value="1"/>
</dbReference>
<evidence type="ECO:0000313" key="4">
    <source>
        <dbReference type="Proteomes" id="UP000046395"/>
    </source>
</evidence>
<reference evidence="5" key="1">
    <citation type="submission" date="2019-12" db="UniProtKB">
        <authorList>
            <consortium name="WormBaseParasite"/>
        </authorList>
    </citation>
    <scope>IDENTIFICATION</scope>
</reference>
<organism evidence="4 5">
    <name type="scientific">Trichuris muris</name>
    <name type="common">Mouse whipworm</name>
    <dbReference type="NCBI Taxonomy" id="70415"/>
    <lineage>
        <taxon>Eukaryota</taxon>
        <taxon>Metazoa</taxon>
        <taxon>Ecdysozoa</taxon>
        <taxon>Nematoda</taxon>
        <taxon>Enoplea</taxon>
        <taxon>Dorylaimia</taxon>
        <taxon>Trichinellida</taxon>
        <taxon>Trichuridae</taxon>
        <taxon>Trichuris</taxon>
    </lineage>
</organism>
<dbReference type="GO" id="GO:0042162">
    <property type="term" value="F:telomeric DNA binding"/>
    <property type="evidence" value="ECO:0007669"/>
    <property type="project" value="TreeGrafter"/>
</dbReference>
<dbReference type="STRING" id="70415.A0A5S6QDU1"/>
<evidence type="ECO:0000256" key="2">
    <source>
        <dbReference type="SAM" id="MobiDB-lite"/>
    </source>
</evidence>
<dbReference type="WBParaSite" id="TMUE_1000005260.1">
    <property type="protein sequence ID" value="TMUE_1000005260.1"/>
    <property type="gene ID" value="WBGene00287860"/>
</dbReference>
<feature type="region of interest" description="Disordered" evidence="2">
    <location>
        <begin position="1"/>
        <end position="22"/>
    </location>
</feature>